<dbReference type="STRING" id="7370.A0A1I8M7E8"/>
<dbReference type="VEuPathDB" id="VectorBase:MDOMA2_017804"/>
<dbReference type="SUPFAM" id="SSF57756">
    <property type="entry name" value="Retrovirus zinc finger-like domains"/>
    <property type="match status" value="1"/>
</dbReference>
<dbReference type="AlphaFoldDB" id="A0A1I8M7E8"/>
<proteinExistence type="predicted"/>
<dbReference type="InterPro" id="IPR036875">
    <property type="entry name" value="Znf_CCHC_sf"/>
</dbReference>
<reference evidence="2" key="1">
    <citation type="submission" date="2020-05" db="UniProtKB">
        <authorList>
            <consortium name="EnsemblMetazoa"/>
        </authorList>
    </citation>
    <scope>IDENTIFICATION</scope>
    <source>
        <strain evidence="2">Aabys</strain>
    </source>
</reference>
<dbReference type="VEuPathDB" id="VectorBase:MDOA002032"/>
<feature type="compositionally biased region" description="Basic and acidic residues" evidence="1">
    <location>
        <begin position="33"/>
        <end position="43"/>
    </location>
</feature>
<dbReference type="SMART" id="SM00343">
    <property type="entry name" value="ZnF_C2HC"/>
    <property type="match status" value="2"/>
</dbReference>
<dbReference type="GO" id="GO:0008270">
    <property type="term" value="F:zinc ion binding"/>
    <property type="evidence" value="ECO:0007669"/>
    <property type="project" value="InterPro"/>
</dbReference>
<dbReference type="EnsemblMetazoa" id="MDOA002032-RB">
    <property type="protein sequence ID" value="MDOA002032-PB"/>
    <property type="gene ID" value="MDOA002032"/>
</dbReference>
<dbReference type="InterPro" id="IPR050951">
    <property type="entry name" value="Retrovirus_Pol_polyprotein"/>
</dbReference>
<dbReference type="Gene3D" id="2.40.70.10">
    <property type="entry name" value="Acid Proteases"/>
    <property type="match status" value="1"/>
</dbReference>
<dbReference type="PANTHER" id="PTHR37984:SF9">
    <property type="entry name" value="INTEGRASE CATALYTIC DOMAIN-CONTAINING PROTEIN"/>
    <property type="match status" value="1"/>
</dbReference>
<feature type="compositionally biased region" description="Gly residues" evidence="1">
    <location>
        <begin position="18"/>
        <end position="29"/>
    </location>
</feature>
<dbReference type="PROSITE" id="PS50158">
    <property type="entry name" value="ZF_CCHC"/>
    <property type="match status" value="1"/>
</dbReference>
<feature type="region of interest" description="Disordered" evidence="1">
    <location>
        <begin position="1"/>
        <end position="44"/>
    </location>
</feature>
<evidence type="ECO:0000313" key="2">
    <source>
        <dbReference type="EnsemblMetazoa" id="MDOA002032-PB"/>
    </source>
</evidence>
<dbReference type="Gene3D" id="4.10.60.10">
    <property type="entry name" value="Zinc finger, CCHC-type"/>
    <property type="match status" value="1"/>
</dbReference>
<accession>A0A1I8M7E8</accession>
<dbReference type="InterPro" id="IPR001878">
    <property type="entry name" value="Znf_CCHC"/>
</dbReference>
<dbReference type="InterPro" id="IPR021109">
    <property type="entry name" value="Peptidase_aspartic_dom_sf"/>
</dbReference>
<feature type="compositionally biased region" description="Low complexity" evidence="1">
    <location>
        <begin position="1"/>
        <end position="17"/>
    </location>
</feature>
<organism evidence="2">
    <name type="scientific">Musca domestica</name>
    <name type="common">House fly</name>
    <dbReference type="NCBI Taxonomy" id="7370"/>
    <lineage>
        <taxon>Eukaryota</taxon>
        <taxon>Metazoa</taxon>
        <taxon>Ecdysozoa</taxon>
        <taxon>Arthropoda</taxon>
        <taxon>Hexapoda</taxon>
        <taxon>Insecta</taxon>
        <taxon>Pterygota</taxon>
        <taxon>Neoptera</taxon>
        <taxon>Endopterygota</taxon>
        <taxon>Diptera</taxon>
        <taxon>Brachycera</taxon>
        <taxon>Muscomorpha</taxon>
        <taxon>Muscoidea</taxon>
        <taxon>Muscidae</taxon>
        <taxon>Musca</taxon>
    </lineage>
</organism>
<evidence type="ECO:0000256" key="1">
    <source>
        <dbReference type="SAM" id="MobiDB-lite"/>
    </source>
</evidence>
<name>A0A1I8M7E8_MUSDO</name>
<protein>
    <submittedName>
        <fullName evidence="2">Uncharacterized protein</fullName>
    </submittedName>
</protein>
<sequence>MKNANANGAGNKISGNRSNGGGSGRGNGSSGSRDNKAENDRKPVCSHCGWRNHKSQACKYKDSKCHSCGKIGHLASVCYNKKRSVNYVSNDHDNYDDDNDVFNYSIFSVSECKSSGVYSLPVVIDGVELRAVCDTGAPCTLLPKSFLEKNNIKKMLRPCLVPYVDYSGDKLNLVGEYDASVTFQGKTKSIVVVVVDSSNPPLLGRTFLRSFDFELLQPTVNTQPTFSGPEWQVQVFICNIP</sequence>
<dbReference type="SUPFAM" id="SSF50630">
    <property type="entry name" value="Acid proteases"/>
    <property type="match status" value="1"/>
</dbReference>
<dbReference type="PANTHER" id="PTHR37984">
    <property type="entry name" value="PROTEIN CBG26694"/>
    <property type="match status" value="1"/>
</dbReference>
<dbReference type="GO" id="GO:0003676">
    <property type="term" value="F:nucleic acid binding"/>
    <property type="evidence" value="ECO:0007669"/>
    <property type="project" value="InterPro"/>
</dbReference>